<dbReference type="AlphaFoldDB" id="A0A0G4HVY4"/>
<reference evidence="2" key="1">
    <citation type="submission" date="2014-11" db="EMBL/GenBank/DDBJ databases">
        <authorList>
            <person name="Otto D Thomas"/>
            <person name="Naeem Raeece"/>
        </authorList>
    </citation>
    <scope>NUCLEOTIDE SEQUENCE</scope>
</reference>
<gene>
    <name evidence="2" type="ORF">Cvel_32452</name>
</gene>
<dbReference type="EMBL" id="CDMZ01004100">
    <property type="protein sequence ID" value="CEM48645.1"/>
    <property type="molecule type" value="Genomic_DNA"/>
</dbReference>
<feature type="compositionally biased region" description="Basic and acidic residues" evidence="1">
    <location>
        <begin position="1"/>
        <end position="24"/>
    </location>
</feature>
<evidence type="ECO:0000313" key="2">
    <source>
        <dbReference type="EMBL" id="CEM48645.1"/>
    </source>
</evidence>
<feature type="non-terminal residue" evidence="2">
    <location>
        <position position="247"/>
    </location>
</feature>
<sequence>MNRDGMRGLEGGRRGRELQRESGKRWINPSPGGFTDTSRTWRDCMERCEGARKGRSRGPGSDAKRYFFWVVGSCGQRQSERSELSELIRVPALTPDAPAPPQVVKDRFSPVYSVCWKAPAGVGGPPGSVGVGRVTASKGELQFFSLRWVHAESGAAAEVDIRSSVFAVHVRSPEAAAAQRLSGWDPGDWSSGFPPGCYRFAVRVTTTAGSSPFSEFSSSVFLHAGACERDEETRGVVTSNSLGRNAV</sequence>
<organism evidence="2">
    <name type="scientific">Chromera velia CCMP2878</name>
    <dbReference type="NCBI Taxonomy" id="1169474"/>
    <lineage>
        <taxon>Eukaryota</taxon>
        <taxon>Sar</taxon>
        <taxon>Alveolata</taxon>
        <taxon>Colpodellida</taxon>
        <taxon>Chromeraceae</taxon>
        <taxon>Chromera</taxon>
    </lineage>
</organism>
<feature type="region of interest" description="Disordered" evidence="1">
    <location>
        <begin position="1"/>
        <end position="39"/>
    </location>
</feature>
<accession>A0A0G4HVY4</accession>
<protein>
    <submittedName>
        <fullName evidence="2">Uncharacterized protein</fullName>
    </submittedName>
</protein>
<name>A0A0G4HVY4_9ALVE</name>
<proteinExistence type="predicted"/>
<evidence type="ECO:0000256" key="1">
    <source>
        <dbReference type="SAM" id="MobiDB-lite"/>
    </source>
</evidence>